<evidence type="ECO:0000256" key="3">
    <source>
        <dbReference type="ARBA" id="ARBA00022692"/>
    </source>
</evidence>
<comment type="subcellular location">
    <subcellularLocation>
        <location evidence="1">Cell membrane</location>
        <topology evidence="1">Multi-pass membrane protein</topology>
    </subcellularLocation>
</comment>
<evidence type="ECO:0000256" key="5">
    <source>
        <dbReference type="ARBA" id="ARBA00023136"/>
    </source>
</evidence>
<evidence type="ECO:0000313" key="11">
    <source>
        <dbReference type="Proteomes" id="UP001628220"/>
    </source>
</evidence>
<proteinExistence type="inferred from homology"/>
<dbReference type="PANTHER" id="PTHR30572">
    <property type="entry name" value="MEMBRANE COMPONENT OF TRANSPORTER-RELATED"/>
    <property type="match status" value="1"/>
</dbReference>
<feature type="transmembrane region" description="Helical" evidence="7">
    <location>
        <begin position="286"/>
        <end position="311"/>
    </location>
</feature>
<dbReference type="RefSeq" id="WP_411915375.1">
    <property type="nucleotide sequence ID" value="NZ_BAAFSF010000001.1"/>
</dbReference>
<feature type="domain" description="MacB-like periplasmic core" evidence="9">
    <location>
        <begin position="19"/>
        <end position="216"/>
    </location>
</feature>
<accession>A0ABQ0E1H5</accession>
<dbReference type="InterPro" id="IPR003838">
    <property type="entry name" value="ABC3_permease_C"/>
</dbReference>
<dbReference type="InterPro" id="IPR025857">
    <property type="entry name" value="MacB_PCD"/>
</dbReference>
<feature type="transmembrane region" description="Helical" evidence="7">
    <location>
        <begin position="331"/>
        <end position="361"/>
    </location>
</feature>
<dbReference type="Pfam" id="PF12704">
    <property type="entry name" value="MacB_PCD"/>
    <property type="match status" value="1"/>
</dbReference>
<evidence type="ECO:0000259" key="8">
    <source>
        <dbReference type="Pfam" id="PF02687"/>
    </source>
</evidence>
<comment type="caution">
    <text evidence="10">The sequence shown here is derived from an EMBL/GenBank/DDBJ whole genome shotgun (WGS) entry which is preliminary data.</text>
</comment>
<evidence type="ECO:0000259" key="9">
    <source>
        <dbReference type="Pfam" id="PF12704"/>
    </source>
</evidence>
<keyword evidence="3 7" id="KW-0812">Transmembrane</keyword>
<evidence type="ECO:0000256" key="4">
    <source>
        <dbReference type="ARBA" id="ARBA00022989"/>
    </source>
</evidence>
<evidence type="ECO:0000256" key="7">
    <source>
        <dbReference type="SAM" id="Phobius"/>
    </source>
</evidence>
<feature type="domain" description="ABC3 transporter permease C-terminal" evidence="8">
    <location>
        <begin position="290"/>
        <end position="424"/>
    </location>
</feature>
<reference evidence="10 11" key="1">
    <citation type="journal article" date="2025" name="Int. J. Syst. Evol. Microbiol.">
        <title>Desulfovibrio falkowii sp. nov., Porphyromonas miyakawae sp. nov., Mediterraneibacter flintii sp. nov. and Owariibacterium komagatae gen. nov., sp. nov., isolated from human faeces.</title>
        <authorList>
            <person name="Hamaguchi T."/>
            <person name="Ohara M."/>
            <person name="Hisatomi A."/>
            <person name="Sekiguchi K."/>
            <person name="Takeda J.I."/>
            <person name="Ueyama J."/>
            <person name="Ito M."/>
            <person name="Nishiwaki H."/>
            <person name="Ogi T."/>
            <person name="Hirayama M."/>
            <person name="Ohkuma M."/>
            <person name="Sakamoto M."/>
            <person name="Ohno K."/>
        </authorList>
    </citation>
    <scope>NUCLEOTIDE SEQUENCE [LARGE SCALE GENOMIC DNA]</scope>
    <source>
        <strain evidence="10 11">13CB11C</strain>
    </source>
</reference>
<keyword evidence="2" id="KW-1003">Cell membrane</keyword>
<dbReference type="Proteomes" id="UP001628220">
    <property type="component" value="Unassembled WGS sequence"/>
</dbReference>
<evidence type="ECO:0000256" key="2">
    <source>
        <dbReference type="ARBA" id="ARBA00022475"/>
    </source>
</evidence>
<keyword evidence="5 7" id="KW-0472">Membrane</keyword>
<name>A0ABQ0E1H5_9PORP</name>
<gene>
    <name evidence="10" type="ORF">Tsumi_06740</name>
</gene>
<feature type="transmembrane region" description="Helical" evidence="7">
    <location>
        <begin position="21"/>
        <end position="43"/>
    </location>
</feature>
<sequence>MWDSLNEIGAQLKRNKLRTALTGFAVGWGVLMLIFLLGIGTGLRNGIVSNAEKGRLSDAACNLRAWRTEKPYDGYEEGRSIYFSRDDAPALEKHFREIEHAFPVCSFYVDQVSCEGKVFNSAGQWKKVIGADPDYSIYVKPLRMREGRTLRKSDEVMRQKYIVIPSSIADGLFEKGESALGKQILCEKITATVVGVYQDEGDNIIYMPYSVVTTVFPNMEVYLNEIALVFDRKYNKKELQTIEKRIRAFFSPVKHTAPDDDDALWMNYWNQSSSESMGKLFTGLDLFLWFIGLSILSIGIVGVSNIMLVTVRERIREIGIRKALGAKGKDIVSMILTESVLITLVSGIVGFLVGVGLLFLVDWLMNTQGLGQISVDMMGDGDVLSLFKDPLISGQVGILAILTMVIAGMIAGYVPAKRAVKIPPVEAMREE</sequence>
<dbReference type="EMBL" id="BAAFSF010000001">
    <property type="protein sequence ID" value="GAB1251570.1"/>
    <property type="molecule type" value="Genomic_DNA"/>
</dbReference>
<keyword evidence="11" id="KW-1185">Reference proteome</keyword>
<comment type="similarity">
    <text evidence="6">Belongs to the ABC-4 integral membrane protein family.</text>
</comment>
<feature type="transmembrane region" description="Helical" evidence="7">
    <location>
        <begin position="392"/>
        <end position="414"/>
    </location>
</feature>
<keyword evidence="4 7" id="KW-1133">Transmembrane helix</keyword>
<evidence type="ECO:0000256" key="1">
    <source>
        <dbReference type="ARBA" id="ARBA00004651"/>
    </source>
</evidence>
<dbReference type="InterPro" id="IPR050250">
    <property type="entry name" value="Macrolide_Exporter_MacB"/>
</dbReference>
<dbReference type="Pfam" id="PF02687">
    <property type="entry name" value="FtsX"/>
    <property type="match status" value="1"/>
</dbReference>
<evidence type="ECO:0000256" key="6">
    <source>
        <dbReference type="ARBA" id="ARBA00038076"/>
    </source>
</evidence>
<organism evidence="10 11">
    <name type="scientific">Porphyromonas miyakawae</name>
    <dbReference type="NCBI Taxonomy" id="3137470"/>
    <lineage>
        <taxon>Bacteria</taxon>
        <taxon>Pseudomonadati</taxon>
        <taxon>Bacteroidota</taxon>
        <taxon>Bacteroidia</taxon>
        <taxon>Bacteroidales</taxon>
        <taxon>Porphyromonadaceae</taxon>
        <taxon>Porphyromonas</taxon>
    </lineage>
</organism>
<dbReference type="PANTHER" id="PTHR30572:SF4">
    <property type="entry name" value="ABC TRANSPORTER PERMEASE YTRF"/>
    <property type="match status" value="1"/>
</dbReference>
<evidence type="ECO:0000313" key="10">
    <source>
        <dbReference type="EMBL" id="GAB1251570.1"/>
    </source>
</evidence>
<protein>
    <submittedName>
        <fullName evidence="10">ABC transporter permease</fullName>
    </submittedName>
</protein>